<dbReference type="GO" id="GO:0033958">
    <property type="term" value="F:DNA-deoxyinosine glycosylase activity"/>
    <property type="evidence" value="ECO:0007669"/>
    <property type="project" value="InterPro"/>
</dbReference>
<keyword evidence="7" id="KW-0234">DNA repair</keyword>
<dbReference type="PANTHER" id="PTHR33693:SF3">
    <property type="entry name" value="TYPE-5 URACIL-DNA GLYCOSYLASE"/>
    <property type="match status" value="1"/>
</dbReference>
<protein>
    <recommendedName>
        <fullName evidence="9">Type-5 uracil-DNA glycosylase</fullName>
    </recommendedName>
</protein>
<dbReference type="SMART" id="SM00987">
    <property type="entry name" value="UreE_C"/>
    <property type="match status" value="1"/>
</dbReference>
<dbReference type="Gene3D" id="3.40.470.10">
    <property type="entry name" value="Uracil-DNA glycosylase-like domain"/>
    <property type="match status" value="1"/>
</dbReference>
<evidence type="ECO:0000256" key="2">
    <source>
        <dbReference type="ARBA" id="ARBA00022723"/>
    </source>
</evidence>
<organism evidence="11">
    <name type="scientific">hydrothermal vent metagenome</name>
    <dbReference type="NCBI Taxonomy" id="652676"/>
    <lineage>
        <taxon>unclassified sequences</taxon>
        <taxon>metagenomes</taxon>
        <taxon>ecological metagenomes</taxon>
    </lineage>
</organism>
<keyword evidence="5" id="KW-0408">Iron</keyword>
<dbReference type="GO" id="GO:0051539">
    <property type="term" value="F:4 iron, 4 sulfur cluster binding"/>
    <property type="evidence" value="ECO:0007669"/>
    <property type="project" value="UniProtKB-KW"/>
</dbReference>
<gene>
    <name evidence="11" type="ORF">MNBD_ALPHA03-923</name>
</gene>
<evidence type="ECO:0000256" key="1">
    <source>
        <dbReference type="ARBA" id="ARBA00022485"/>
    </source>
</evidence>
<name>A0A3B1BUV6_9ZZZZ</name>
<keyword evidence="3" id="KW-0227">DNA damage</keyword>
<reference evidence="11" key="1">
    <citation type="submission" date="2018-06" db="EMBL/GenBank/DDBJ databases">
        <authorList>
            <person name="Zhirakovskaya E."/>
        </authorList>
    </citation>
    <scope>NUCLEOTIDE SEQUENCE</scope>
</reference>
<evidence type="ECO:0000259" key="10">
    <source>
        <dbReference type="SMART" id="SM00986"/>
    </source>
</evidence>
<dbReference type="Pfam" id="PF03167">
    <property type="entry name" value="UDG"/>
    <property type="match status" value="1"/>
</dbReference>
<dbReference type="SMART" id="SM00986">
    <property type="entry name" value="UDG"/>
    <property type="match status" value="1"/>
</dbReference>
<dbReference type="GO" id="GO:0006284">
    <property type="term" value="P:base-excision repair"/>
    <property type="evidence" value="ECO:0007669"/>
    <property type="project" value="InterPro"/>
</dbReference>
<evidence type="ECO:0000256" key="5">
    <source>
        <dbReference type="ARBA" id="ARBA00023004"/>
    </source>
</evidence>
<dbReference type="InterPro" id="IPR005122">
    <property type="entry name" value="Uracil-DNA_glycosylase-like"/>
</dbReference>
<dbReference type="GO" id="GO:0046872">
    <property type="term" value="F:metal ion binding"/>
    <property type="evidence" value="ECO:0007669"/>
    <property type="project" value="UniProtKB-KW"/>
</dbReference>
<evidence type="ECO:0000256" key="3">
    <source>
        <dbReference type="ARBA" id="ARBA00022763"/>
    </source>
</evidence>
<keyword evidence="1" id="KW-0004">4Fe-4S</keyword>
<evidence type="ECO:0000313" key="11">
    <source>
        <dbReference type="EMBL" id="VAX08457.1"/>
    </source>
</evidence>
<dbReference type="InterPro" id="IPR051536">
    <property type="entry name" value="UDG_Type-4/5"/>
</dbReference>
<dbReference type="CDD" id="cd10031">
    <property type="entry name" value="UDG-F5_TTUDGB_like"/>
    <property type="match status" value="1"/>
</dbReference>
<comment type="similarity">
    <text evidence="8">Belongs to the uracil-DNA glycosylase (UDG) superfamily. Type 5 (UDGb) family.</text>
</comment>
<feature type="domain" description="Uracil-DNA glycosylase-like" evidence="10">
    <location>
        <begin position="45"/>
        <end position="216"/>
    </location>
</feature>
<keyword evidence="2" id="KW-0479">Metal-binding</keyword>
<dbReference type="PANTHER" id="PTHR33693">
    <property type="entry name" value="TYPE-5 URACIL-DNA GLYCOSYLASE"/>
    <property type="match status" value="1"/>
</dbReference>
<dbReference type="EMBL" id="UOFW01000240">
    <property type="protein sequence ID" value="VAX08457.1"/>
    <property type="molecule type" value="Genomic_DNA"/>
</dbReference>
<accession>A0A3B1BUV6</accession>
<evidence type="ECO:0000256" key="8">
    <source>
        <dbReference type="ARBA" id="ARBA00023779"/>
    </source>
</evidence>
<sequence>MSTSPVKATFMAGDAPENCTICSRLTDFRVGNKKKYPAFYNGPVPSFGDPDHELLIVGMAPGMKGANQTARPFTGDYAGDLLFATLAKFGYTNGIYKSVASDGLSLKNTLITNAVRCVPPQNKTVAEEEDNCRPFLINQINNSSRLRIVLALGLVAHNSVLRTFGKKKSAFKFAHGALHPLGDNFGKDITLINSYHCSRYNTNTKRLTTKMFEDVFQKIEDFLTLRN</sequence>
<evidence type="ECO:0000256" key="4">
    <source>
        <dbReference type="ARBA" id="ARBA00022801"/>
    </source>
</evidence>
<evidence type="ECO:0000256" key="7">
    <source>
        <dbReference type="ARBA" id="ARBA00023204"/>
    </source>
</evidence>
<dbReference type="SUPFAM" id="SSF52141">
    <property type="entry name" value="Uracil-DNA glycosylase-like"/>
    <property type="match status" value="1"/>
</dbReference>
<dbReference type="InterPro" id="IPR036895">
    <property type="entry name" value="Uracil-DNA_glycosylase-like_sf"/>
</dbReference>
<dbReference type="InterPro" id="IPR044147">
    <property type="entry name" value="UdgB-like"/>
</dbReference>
<proteinExistence type="inferred from homology"/>
<evidence type="ECO:0000256" key="9">
    <source>
        <dbReference type="ARBA" id="ARBA00023887"/>
    </source>
</evidence>
<keyword evidence="11" id="KW-0326">Glycosidase</keyword>
<dbReference type="GO" id="GO:0004844">
    <property type="term" value="F:uracil DNA N-glycosylase activity"/>
    <property type="evidence" value="ECO:0007669"/>
    <property type="project" value="InterPro"/>
</dbReference>
<dbReference type="AlphaFoldDB" id="A0A3B1BUV6"/>
<keyword evidence="6" id="KW-0411">Iron-sulfur</keyword>
<keyword evidence="4 11" id="KW-0378">Hydrolase</keyword>
<evidence type="ECO:0000256" key="6">
    <source>
        <dbReference type="ARBA" id="ARBA00023014"/>
    </source>
</evidence>